<protein>
    <recommendedName>
        <fullName evidence="3">3-hydroxy-3-methylglutaryl coenzyme A reductase</fullName>
        <shortName evidence="3">HMG-CoA reductase</shortName>
        <ecNumber evidence="3">1.1.1.88</ecNumber>
    </recommendedName>
</protein>
<comment type="pathway">
    <text evidence="3">Metabolic intermediate metabolism; (R)-mevalonate degradation; (S)-3-hydroxy-3-methylglutaryl-CoA from (R)-mevalonate: step 1/1.</text>
</comment>
<dbReference type="Gene3D" id="3.90.770.10">
    <property type="entry name" value="3-hydroxy-3-methylglutaryl-coenzyme A Reductase, Chain A, domain 2"/>
    <property type="match status" value="2"/>
</dbReference>
<dbReference type="SUPFAM" id="SSF55035">
    <property type="entry name" value="NAD-binding domain of HMG-CoA reductase"/>
    <property type="match status" value="1"/>
</dbReference>
<dbReference type="EC" id="1.1.1.88" evidence="3"/>
<dbReference type="Proteomes" id="UP001501734">
    <property type="component" value="Unassembled WGS sequence"/>
</dbReference>
<organism evidence="4 5">
    <name type="scientific">Amphibacillus indicireducens</name>
    <dbReference type="NCBI Taxonomy" id="1076330"/>
    <lineage>
        <taxon>Bacteria</taxon>
        <taxon>Bacillati</taxon>
        <taxon>Bacillota</taxon>
        <taxon>Bacilli</taxon>
        <taxon>Bacillales</taxon>
        <taxon>Bacillaceae</taxon>
        <taxon>Amphibacillus</taxon>
    </lineage>
</organism>
<dbReference type="InterPro" id="IPR009023">
    <property type="entry name" value="HMG_CoA_Rdtase_NAD(P)-bd_sf"/>
</dbReference>
<comment type="catalytic activity">
    <reaction evidence="3">
        <text>(R)-mevalonate + 2 NAD(+) + CoA = (3S)-3-hydroxy-3-methylglutaryl-CoA + 2 NADH + 2 H(+)</text>
        <dbReference type="Rhea" id="RHEA:14833"/>
        <dbReference type="ChEBI" id="CHEBI:15378"/>
        <dbReference type="ChEBI" id="CHEBI:36464"/>
        <dbReference type="ChEBI" id="CHEBI:43074"/>
        <dbReference type="ChEBI" id="CHEBI:57287"/>
        <dbReference type="ChEBI" id="CHEBI:57540"/>
        <dbReference type="ChEBI" id="CHEBI:57945"/>
        <dbReference type="EC" id="1.1.1.88"/>
    </reaction>
</comment>
<dbReference type="InterPro" id="IPR002202">
    <property type="entry name" value="HMG_CoA_Rdtase"/>
</dbReference>
<evidence type="ECO:0000313" key="5">
    <source>
        <dbReference type="Proteomes" id="UP001501734"/>
    </source>
</evidence>
<keyword evidence="3" id="KW-0520">NAD</keyword>
<keyword evidence="5" id="KW-1185">Reference proteome</keyword>
<name>A0ABP7W4L4_9BACI</name>
<dbReference type="PANTHER" id="PTHR10572">
    <property type="entry name" value="3-HYDROXY-3-METHYLGLUTARYL-COENZYME A REDUCTASE"/>
    <property type="match status" value="1"/>
</dbReference>
<evidence type="ECO:0000256" key="2">
    <source>
        <dbReference type="ARBA" id="ARBA00023002"/>
    </source>
</evidence>
<dbReference type="PROSITE" id="PS01192">
    <property type="entry name" value="HMG_COA_REDUCTASE_3"/>
    <property type="match status" value="1"/>
</dbReference>
<dbReference type="PANTHER" id="PTHR10572:SF24">
    <property type="entry name" value="3-HYDROXY-3-METHYLGLUTARYL-COENZYME A REDUCTASE"/>
    <property type="match status" value="1"/>
</dbReference>
<dbReference type="PRINTS" id="PR00071">
    <property type="entry name" value="HMGCOARDTASE"/>
</dbReference>
<dbReference type="InterPro" id="IPR023076">
    <property type="entry name" value="HMG_CoA_Rdtase_CS"/>
</dbReference>
<keyword evidence="2 3" id="KW-0560">Oxidoreductase</keyword>
<dbReference type="InterPro" id="IPR009029">
    <property type="entry name" value="HMG_CoA_Rdtase_sub-bd_dom_sf"/>
</dbReference>
<evidence type="ECO:0000256" key="1">
    <source>
        <dbReference type="ARBA" id="ARBA00007661"/>
    </source>
</evidence>
<dbReference type="Gene3D" id="1.10.8.660">
    <property type="match status" value="1"/>
</dbReference>
<sequence>MKKNRLDKFYNKTIDQRIEALMNGDYLETQSIDSFKQAFVLPEEISNHMIENVVGTYQLPLGLALHFLIDGEDYLIPMATEEPSVIAAASFAAKTIRLAGGFTTDISNRTMIGQIALKNIKNKDDAIQAISEAEAEIISIANNAHPSIVKRGGGARSINVRWLEADAEHGTPAFLVIHLHVETLEAMGANMINTMAEAVKPFLEEMTEANAVMGILSNYATECLATARCKIPATMLERRGMSGTDVRDKIIEANQFAIADPYRATTNNKGIMNGISALVLATGNDTRAIEAGTHAYAARSGQYRSLTKWSQAEDGDLIGELTIPLPIGTVGGSINIHPGAKFTHKLLGSPDAKQLESIIVSVGLAQNFAATRALVTDGIQKGHMALQAKSLAINAGATGDDIQKVARLLRKEKHMNLQTAKTILQTLR</sequence>
<evidence type="ECO:0000313" key="4">
    <source>
        <dbReference type="EMBL" id="GAA4080327.1"/>
    </source>
</evidence>
<dbReference type="PROSITE" id="PS50065">
    <property type="entry name" value="HMG_COA_REDUCTASE_4"/>
    <property type="match status" value="1"/>
</dbReference>
<dbReference type="NCBIfam" id="TIGR00532">
    <property type="entry name" value="HMG_CoA_R_NAD"/>
    <property type="match status" value="1"/>
</dbReference>
<dbReference type="EMBL" id="BAABDL010000149">
    <property type="protein sequence ID" value="GAA4080327.1"/>
    <property type="molecule type" value="Genomic_DNA"/>
</dbReference>
<comment type="caution">
    <text evidence="4">The sequence shown here is derived from an EMBL/GenBank/DDBJ whole genome shotgun (WGS) entry which is preliminary data.</text>
</comment>
<gene>
    <name evidence="4" type="ORF">GCM10022410_25310</name>
</gene>
<evidence type="ECO:0000256" key="3">
    <source>
        <dbReference type="RuleBase" id="RU361219"/>
    </source>
</evidence>
<dbReference type="RefSeq" id="WP_344913965.1">
    <property type="nucleotide sequence ID" value="NZ_BAABDL010000149.1"/>
</dbReference>
<accession>A0ABP7W4L4</accession>
<dbReference type="CDD" id="cd00644">
    <property type="entry name" value="HMG-CoA_reductase_classII"/>
    <property type="match status" value="1"/>
</dbReference>
<dbReference type="InterPro" id="IPR023074">
    <property type="entry name" value="HMG_CoA_Rdtase_cat_sf"/>
</dbReference>
<dbReference type="Pfam" id="PF00368">
    <property type="entry name" value="HMG-CoA_red"/>
    <property type="match status" value="1"/>
</dbReference>
<proteinExistence type="inferred from homology"/>
<dbReference type="SUPFAM" id="SSF56542">
    <property type="entry name" value="Substrate-binding domain of HMG-CoA reductase"/>
    <property type="match status" value="1"/>
</dbReference>
<reference evidence="5" key="1">
    <citation type="journal article" date="2019" name="Int. J. Syst. Evol. Microbiol.">
        <title>The Global Catalogue of Microorganisms (GCM) 10K type strain sequencing project: providing services to taxonomists for standard genome sequencing and annotation.</title>
        <authorList>
            <consortium name="The Broad Institute Genomics Platform"/>
            <consortium name="The Broad Institute Genome Sequencing Center for Infectious Disease"/>
            <person name="Wu L."/>
            <person name="Ma J."/>
        </authorList>
    </citation>
    <scope>NUCLEOTIDE SEQUENCE [LARGE SCALE GENOMIC DNA]</scope>
    <source>
        <strain evidence="5">JCM 17250</strain>
    </source>
</reference>
<comment type="similarity">
    <text evidence="1 3">Belongs to the HMG-CoA reductase family.</text>
</comment>
<dbReference type="InterPro" id="IPR004553">
    <property type="entry name" value="HMG_CoA_Rdtase_bac-typ"/>
</dbReference>